<comment type="caution">
    <text evidence="6">The sequence shown here is derived from an EMBL/GenBank/DDBJ whole genome shotgun (WGS) entry which is preliminary data.</text>
</comment>
<name>A0A8J6LMQ0_9FIRM</name>
<organism evidence="6 7">
    <name type="scientific">Capillibacterium thermochitinicola</name>
    <dbReference type="NCBI Taxonomy" id="2699427"/>
    <lineage>
        <taxon>Bacteria</taxon>
        <taxon>Bacillati</taxon>
        <taxon>Bacillota</taxon>
        <taxon>Capillibacterium</taxon>
    </lineage>
</organism>
<comment type="cofactor">
    <cofactor evidence="4">
        <name>Zn(2+)</name>
        <dbReference type="ChEBI" id="CHEBI:29105"/>
    </cofactor>
</comment>
<feature type="domain" description="Enoyl reductase (ER)" evidence="5">
    <location>
        <begin position="16"/>
        <end position="353"/>
    </location>
</feature>
<evidence type="ECO:0000256" key="4">
    <source>
        <dbReference type="RuleBase" id="RU361277"/>
    </source>
</evidence>
<keyword evidence="7" id="KW-1185">Reference proteome</keyword>
<dbReference type="Proteomes" id="UP000657177">
    <property type="component" value="Unassembled WGS sequence"/>
</dbReference>
<dbReference type="PROSITE" id="PS00059">
    <property type="entry name" value="ADH_ZINC"/>
    <property type="match status" value="1"/>
</dbReference>
<sequence>MEIPKKMLAAQLVARGQIEVREVDVPVPGPGEVLIRVEACGICGTDVTIRDHGMPGEPPMPFTMGHEYAGVVVQLGPTVDEFKVGDRVASEVHKGCGRCHNCIMGNYTACLNFGKLEKGHSASGMTTNGGFAQYAIKHVNTLYKMPDEISFEEAAIITTAGSAFYAIDAVGGYLAGDTVAIIGPGPIGLALAQAAKALGADKVILTGTRKSRLELGKKMGADYTVNVREGEDPVKLVKELTGGIGADVVFDAAGVGSSLDDALNLVRPGGAIVLVAFYHGPVTVDINKAVVRNVNLYTVRGEGRRNVRRSLSMAAQRKIDLRPLITHEFPLKDINKAFDTFTQRIDNAMKVIVHPQR</sequence>
<keyword evidence="2 4" id="KW-0862">Zinc</keyword>
<accession>A0A8J6LMQ0</accession>
<dbReference type="RefSeq" id="WP_181340467.1">
    <property type="nucleotide sequence ID" value="NZ_JAAKDE010000039.1"/>
</dbReference>
<dbReference type="GO" id="GO:0008270">
    <property type="term" value="F:zinc ion binding"/>
    <property type="evidence" value="ECO:0007669"/>
    <property type="project" value="InterPro"/>
</dbReference>
<dbReference type="Pfam" id="PF00107">
    <property type="entry name" value="ADH_zinc_N"/>
    <property type="match status" value="1"/>
</dbReference>
<gene>
    <name evidence="6" type="ORF">G5B42_10695</name>
</gene>
<dbReference type="GO" id="GO:0016491">
    <property type="term" value="F:oxidoreductase activity"/>
    <property type="evidence" value="ECO:0007669"/>
    <property type="project" value="UniProtKB-KW"/>
</dbReference>
<reference evidence="6" key="1">
    <citation type="submission" date="2020-06" db="EMBL/GenBank/DDBJ databases">
        <title>Novel chitinolytic bacterium.</title>
        <authorList>
            <person name="Ungkulpasvich U."/>
            <person name="Kosugi A."/>
            <person name="Uke A."/>
        </authorList>
    </citation>
    <scope>NUCLEOTIDE SEQUENCE</scope>
    <source>
        <strain evidence="6">UUS1-1</strain>
    </source>
</reference>
<dbReference type="Pfam" id="PF08240">
    <property type="entry name" value="ADH_N"/>
    <property type="match status" value="1"/>
</dbReference>
<dbReference type="InterPro" id="IPR002328">
    <property type="entry name" value="ADH_Zn_CS"/>
</dbReference>
<evidence type="ECO:0000313" key="6">
    <source>
        <dbReference type="EMBL" id="MBA2133999.1"/>
    </source>
</evidence>
<dbReference type="Gene3D" id="3.90.180.10">
    <property type="entry name" value="Medium-chain alcohol dehydrogenases, catalytic domain"/>
    <property type="match status" value="1"/>
</dbReference>
<dbReference type="InterPro" id="IPR013149">
    <property type="entry name" value="ADH-like_C"/>
</dbReference>
<dbReference type="Gene3D" id="3.40.50.720">
    <property type="entry name" value="NAD(P)-binding Rossmann-like Domain"/>
    <property type="match status" value="1"/>
</dbReference>
<comment type="similarity">
    <text evidence="4">Belongs to the zinc-containing alcohol dehydrogenase family.</text>
</comment>
<dbReference type="AlphaFoldDB" id="A0A8J6LMQ0"/>
<dbReference type="InterPro" id="IPR020843">
    <property type="entry name" value="ER"/>
</dbReference>
<evidence type="ECO:0000256" key="2">
    <source>
        <dbReference type="ARBA" id="ARBA00022833"/>
    </source>
</evidence>
<dbReference type="InterPro" id="IPR036291">
    <property type="entry name" value="NAD(P)-bd_dom_sf"/>
</dbReference>
<keyword evidence="1 4" id="KW-0479">Metal-binding</keyword>
<dbReference type="EMBL" id="JAAKDE010000039">
    <property type="protein sequence ID" value="MBA2133999.1"/>
    <property type="molecule type" value="Genomic_DNA"/>
</dbReference>
<dbReference type="InterPro" id="IPR050129">
    <property type="entry name" value="Zn_alcohol_dh"/>
</dbReference>
<dbReference type="SMART" id="SM00829">
    <property type="entry name" value="PKS_ER"/>
    <property type="match status" value="1"/>
</dbReference>
<dbReference type="InterPro" id="IPR011032">
    <property type="entry name" value="GroES-like_sf"/>
</dbReference>
<evidence type="ECO:0000259" key="5">
    <source>
        <dbReference type="SMART" id="SM00829"/>
    </source>
</evidence>
<protein>
    <submittedName>
        <fullName evidence="6">Alcohol dehydrogenase catalytic domain-containing protein</fullName>
    </submittedName>
</protein>
<evidence type="ECO:0000313" key="7">
    <source>
        <dbReference type="Proteomes" id="UP000657177"/>
    </source>
</evidence>
<evidence type="ECO:0000256" key="1">
    <source>
        <dbReference type="ARBA" id="ARBA00022723"/>
    </source>
</evidence>
<dbReference type="PANTHER" id="PTHR43401">
    <property type="entry name" value="L-THREONINE 3-DEHYDROGENASE"/>
    <property type="match status" value="1"/>
</dbReference>
<dbReference type="InterPro" id="IPR013154">
    <property type="entry name" value="ADH-like_N"/>
</dbReference>
<evidence type="ECO:0000256" key="3">
    <source>
        <dbReference type="ARBA" id="ARBA00023002"/>
    </source>
</evidence>
<dbReference type="PANTHER" id="PTHR43401:SF2">
    <property type="entry name" value="L-THREONINE 3-DEHYDROGENASE"/>
    <property type="match status" value="1"/>
</dbReference>
<dbReference type="SUPFAM" id="SSF51735">
    <property type="entry name" value="NAD(P)-binding Rossmann-fold domains"/>
    <property type="match status" value="1"/>
</dbReference>
<keyword evidence="3" id="KW-0560">Oxidoreductase</keyword>
<proteinExistence type="inferred from homology"/>
<dbReference type="SUPFAM" id="SSF50129">
    <property type="entry name" value="GroES-like"/>
    <property type="match status" value="1"/>
</dbReference>